<dbReference type="Pfam" id="PF00152">
    <property type="entry name" value="tRNA-synt_2"/>
    <property type="match status" value="1"/>
</dbReference>
<dbReference type="GO" id="GO:0006418">
    <property type="term" value="P:tRNA aminoacylation for protein translation"/>
    <property type="evidence" value="ECO:0007669"/>
    <property type="project" value="InterPro"/>
</dbReference>
<dbReference type="Gene3D" id="3.30.930.10">
    <property type="entry name" value="Bira Bifunctional Protein, Domain 2"/>
    <property type="match status" value="2"/>
</dbReference>
<evidence type="ECO:0000256" key="3">
    <source>
        <dbReference type="ARBA" id="ARBA00022840"/>
    </source>
</evidence>
<dbReference type="Proteomes" id="UP000176864">
    <property type="component" value="Unassembled WGS sequence"/>
</dbReference>
<evidence type="ECO:0000313" key="6">
    <source>
        <dbReference type="Proteomes" id="UP000176864"/>
    </source>
</evidence>
<dbReference type="AlphaFoldDB" id="A0A1F5NKE5"/>
<keyword evidence="3" id="KW-0067">ATP-binding</keyword>
<dbReference type="GO" id="GO:0005524">
    <property type="term" value="F:ATP binding"/>
    <property type="evidence" value="ECO:0007669"/>
    <property type="project" value="InterPro"/>
</dbReference>
<reference evidence="5 6" key="1">
    <citation type="journal article" date="2016" name="Nat. Commun.">
        <title>Thousands of microbial genomes shed light on interconnected biogeochemical processes in an aquifer system.</title>
        <authorList>
            <person name="Anantharaman K."/>
            <person name="Brown C.T."/>
            <person name="Hug L.A."/>
            <person name="Sharon I."/>
            <person name="Castelle C.J."/>
            <person name="Probst A.J."/>
            <person name="Thomas B.C."/>
            <person name="Singh A."/>
            <person name="Wilkins M.J."/>
            <person name="Karaoz U."/>
            <person name="Brodie E.L."/>
            <person name="Williams K.H."/>
            <person name="Hubbard S.S."/>
            <person name="Banfield J.F."/>
        </authorList>
    </citation>
    <scope>NUCLEOTIDE SEQUENCE [LARGE SCALE GENOMIC DNA]</scope>
</reference>
<accession>A0A1F5NKE5</accession>
<dbReference type="InterPro" id="IPR045864">
    <property type="entry name" value="aa-tRNA-synth_II/BPL/LPL"/>
</dbReference>
<comment type="caution">
    <text evidence="5">The sequence shown here is derived from an EMBL/GenBank/DDBJ whole genome shotgun (WGS) entry which is preliminary data.</text>
</comment>
<keyword evidence="1" id="KW-0436">Ligase</keyword>
<sequence>MHSFIDPVDSKEFNFSIGVLRYFFRSRGFIEASVQHRLSILSACEDPFNVATFNYAGEVWPLPQTGQMWLEQELLRNPKVRGFYCVTTSYRQEPDPQEGRHNLIFPMFEFEMSGDMDNLRQLEIELLLYSGFGKHIFFNQSYETTAAHYGVRELTGEHETRIAEEYGPVYLLNCFPEFTSPFWNMKREGDVAKKIDVILHGIETIGSAERSTNVEEMRDRFYNISGGAYAKTLFAKFTKERVERELEAFLALKLIRRSGGGIGMNRWIRALKLEGLMPHFI</sequence>
<keyword evidence="2" id="KW-0547">Nucleotide-binding</keyword>
<name>A0A1F5NKE5_9BACT</name>
<feature type="domain" description="Aminoacyl-tRNA synthetase class II (D/K/N)" evidence="4">
    <location>
        <begin position="19"/>
        <end position="271"/>
    </location>
</feature>
<evidence type="ECO:0000256" key="1">
    <source>
        <dbReference type="ARBA" id="ARBA00022598"/>
    </source>
</evidence>
<evidence type="ECO:0000259" key="4">
    <source>
        <dbReference type="Pfam" id="PF00152"/>
    </source>
</evidence>
<organism evidence="5 6">
    <name type="scientific">Candidatus Doudnabacteria bacterium RIFCSPHIGHO2_01_FULL_46_14</name>
    <dbReference type="NCBI Taxonomy" id="1817824"/>
    <lineage>
        <taxon>Bacteria</taxon>
        <taxon>Candidatus Doudnaibacteriota</taxon>
    </lineage>
</organism>
<dbReference type="GO" id="GO:0004812">
    <property type="term" value="F:aminoacyl-tRNA ligase activity"/>
    <property type="evidence" value="ECO:0007669"/>
    <property type="project" value="InterPro"/>
</dbReference>
<gene>
    <name evidence="5" type="ORF">A2751_06010</name>
</gene>
<evidence type="ECO:0000256" key="2">
    <source>
        <dbReference type="ARBA" id="ARBA00022741"/>
    </source>
</evidence>
<dbReference type="EMBL" id="MFEK01000015">
    <property type="protein sequence ID" value="OGE78013.1"/>
    <property type="molecule type" value="Genomic_DNA"/>
</dbReference>
<dbReference type="InterPro" id="IPR004364">
    <property type="entry name" value="Aa-tRNA-synt_II"/>
</dbReference>
<proteinExistence type="predicted"/>
<protein>
    <recommendedName>
        <fullName evidence="4">Aminoacyl-tRNA synthetase class II (D/K/N) domain-containing protein</fullName>
    </recommendedName>
</protein>
<dbReference type="SUPFAM" id="SSF55681">
    <property type="entry name" value="Class II aaRS and biotin synthetases"/>
    <property type="match status" value="1"/>
</dbReference>
<dbReference type="STRING" id="1817824.A2751_06010"/>
<evidence type="ECO:0000313" key="5">
    <source>
        <dbReference type="EMBL" id="OGE78013.1"/>
    </source>
</evidence>